<dbReference type="GO" id="GO:0000105">
    <property type="term" value="P:L-histidine biosynthetic process"/>
    <property type="evidence" value="ECO:0007669"/>
    <property type="project" value="UniProtKB-KW"/>
</dbReference>
<dbReference type="InterPro" id="IPR006062">
    <property type="entry name" value="His_biosynth"/>
</dbReference>
<dbReference type="InterPro" id="IPR044524">
    <property type="entry name" value="Isoase_HisA-like"/>
</dbReference>
<proteinExistence type="inferred from homology"/>
<gene>
    <name evidence="6" type="ORF">SAMN05421753_10459</name>
</gene>
<dbReference type="Gene3D" id="3.20.20.70">
    <property type="entry name" value="Aldolase class I"/>
    <property type="match status" value="1"/>
</dbReference>
<dbReference type="GO" id="GO:0000162">
    <property type="term" value="P:L-tryptophan biosynthetic process"/>
    <property type="evidence" value="ECO:0007669"/>
    <property type="project" value="TreeGrafter"/>
</dbReference>
<dbReference type="InterPro" id="IPR011060">
    <property type="entry name" value="RibuloseP-bd_barrel"/>
</dbReference>
<dbReference type="Proteomes" id="UP000199518">
    <property type="component" value="Unassembled WGS sequence"/>
</dbReference>
<evidence type="ECO:0000256" key="3">
    <source>
        <dbReference type="ARBA" id="ARBA00023102"/>
    </source>
</evidence>
<dbReference type="PANTHER" id="PTHR43090">
    <property type="entry name" value="1-(5-PHOSPHORIBOSYL)-5-[(5-PHOSPHORIBOSYLAMINO)METHYLIDENEAMINO] IMIDAZOLE-4-CARBOXAMIDE ISOMERASE"/>
    <property type="match status" value="1"/>
</dbReference>
<dbReference type="Pfam" id="PF00977">
    <property type="entry name" value="His_biosynth"/>
    <property type="match status" value="1"/>
</dbReference>
<evidence type="ECO:0000256" key="2">
    <source>
        <dbReference type="ARBA" id="ARBA00022605"/>
    </source>
</evidence>
<evidence type="ECO:0000256" key="4">
    <source>
        <dbReference type="ARBA" id="ARBA00029440"/>
    </source>
</evidence>
<evidence type="ECO:0000313" key="7">
    <source>
        <dbReference type="Proteomes" id="UP000199518"/>
    </source>
</evidence>
<evidence type="ECO:0000313" key="6">
    <source>
        <dbReference type="EMBL" id="SFH93371.1"/>
    </source>
</evidence>
<dbReference type="OrthoDB" id="1796087at2"/>
<dbReference type="RefSeq" id="WP_092048432.1">
    <property type="nucleotide sequence ID" value="NZ_FOQD01000004.1"/>
</dbReference>
<dbReference type="SUPFAM" id="SSF51366">
    <property type="entry name" value="Ribulose-phoshate binding barrel"/>
    <property type="match status" value="1"/>
</dbReference>
<dbReference type="InterPro" id="IPR013785">
    <property type="entry name" value="Aldolase_TIM"/>
</dbReference>
<dbReference type="STRING" id="1576369.SAMN05421753_10459"/>
<comment type="pathway">
    <text evidence="4">Amino-acid biosynthesis.</text>
</comment>
<dbReference type="AlphaFoldDB" id="A0A1I3E3U6"/>
<comment type="similarity">
    <text evidence="1 5">Belongs to the HisA/HisF family.</text>
</comment>
<organism evidence="6 7">
    <name type="scientific">Planctomicrobium piriforme</name>
    <dbReference type="NCBI Taxonomy" id="1576369"/>
    <lineage>
        <taxon>Bacteria</taxon>
        <taxon>Pseudomonadati</taxon>
        <taxon>Planctomycetota</taxon>
        <taxon>Planctomycetia</taxon>
        <taxon>Planctomycetales</taxon>
        <taxon>Planctomycetaceae</taxon>
        <taxon>Planctomicrobium</taxon>
    </lineage>
</organism>
<keyword evidence="6" id="KW-0413">Isomerase</keyword>
<keyword evidence="3 5" id="KW-0368">Histidine biosynthesis</keyword>
<dbReference type="PANTHER" id="PTHR43090:SF2">
    <property type="entry name" value="1-(5-PHOSPHORIBOSYL)-5-[(5-PHOSPHORIBOSYLAMINO)METHYLIDENEAMINO] IMIDAZOLE-4-CARBOXAMIDE ISOMERASE"/>
    <property type="match status" value="1"/>
</dbReference>
<evidence type="ECO:0000256" key="1">
    <source>
        <dbReference type="ARBA" id="ARBA00009667"/>
    </source>
</evidence>
<sequence length="254" mass="27543">MDLVPVLDLKQGQVIRGIAGQREHYHANTSRLVKSADPVDTCQALKQAFRPHWMYIADLDAIENGEVQYAVLNSLVQCGVPLAVDAGVASIERAQRLIDLGVSKVIIGLETLPHLELLGKFTSALGPDRIIFSLDLRDGEPIGVAADGMHPNQVVSIGLDQGIRQLIVLELSRIGTSRGVPTGPLCHSIKNRRADLVVWTGGGVRQLADLHRLQLCRLDGVMVASSLHDGQITPADWQSFETLDVDETLLAMDA</sequence>
<dbReference type="GO" id="GO:0003949">
    <property type="term" value="F:1-(5-phosphoribosyl)-5-[(5-phosphoribosylamino)methylideneamino]imidazole-4-carboxamide isomerase activity"/>
    <property type="evidence" value="ECO:0007669"/>
    <property type="project" value="InterPro"/>
</dbReference>
<dbReference type="GO" id="GO:0005737">
    <property type="term" value="C:cytoplasm"/>
    <property type="evidence" value="ECO:0007669"/>
    <property type="project" value="TreeGrafter"/>
</dbReference>
<name>A0A1I3E3U6_9PLAN</name>
<keyword evidence="7" id="KW-1185">Reference proteome</keyword>
<dbReference type="EMBL" id="FOQD01000004">
    <property type="protein sequence ID" value="SFH93371.1"/>
    <property type="molecule type" value="Genomic_DNA"/>
</dbReference>
<evidence type="ECO:0000256" key="5">
    <source>
        <dbReference type="RuleBase" id="RU003657"/>
    </source>
</evidence>
<keyword evidence="2 5" id="KW-0028">Amino-acid biosynthesis</keyword>
<protein>
    <submittedName>
        <fullName evidence="6">Phosphoribosylformimino-5-aminoimidazole carboxamide ribotide isomerase</fullName>
    </submittedName>
</protein>
<accession>A0A1I3E3U6</accession>
<reference evidence="7" key="1">
    <citation type="submission" date="2016-10" db="EMBL/GenBank/DDBJ databases">
        <authorList>
            <person name="Varghese N."/>
            <person name="Submissions S."/>
        </authorList>
    </citation>
    <scope>NUCLEOTIDE SEQUENCE [LARGE SCALE GENOMIC DNA]</scope>
    <source>
        <strain evidence="7">DSM 26348</strain>
    </source>
</reference>